<dbReference type="EMBL" id="CM042009">
    <property type="protein sequence ID" value="KAI3788935.1"/>
    <property type="molecule type" value="Genomic_DNA"/>
</dbReference>
<reference evidence="1 2" key="2">
    <citation type="journal article" date="2022" name="Mol. Ecol. Resour.">
        <title>The genomes of chicory, endive, great burdock and yacon provide insights into Asteraceae paleo-polyploidization history and plant inulin production.</title>
        <authorList>
            <person name="Fan W."/>
            <person name="Wang S."/>
            <person name="Wang H."/>
            <person name="Wang A."/>
            <person name="Jiang F."/>
            <person name="Liu H."/>
            <person name="Zhao H."/>
            <person name="Xu D."/>
            <person name="Zhang Y."/>
        </authorList>
    </citation>
    <scope>NUCLEOTIDE SEQUENCE [LARGE SCALE GENOMIC DNA]</scope>
    <source>
        <strain evidence="2">cv. Punajuju</strain>
        <tissue evidence="1">Leaves</tissue>
    </source>
</reference>
<organism evidence="1 2">
    <name type="scientific">Cichorium intybus</name>
    <name type="common">Chicory</name>
    <dbReference type="NCBI Taxonomy" id="13427"/>
    <lineage>
        <taxon>Eukaryota</taxon>
        <taxon>Viridiplantae</taxon>
        <taxon>Streptophyta</taxon>
        <taxon>Embryophyta</taxon>
        <taxon>Tracheophyta</taxon>
        <taxon>Spermatophyta</taxon>
        <taxon>Magnoliopsida</taxon>
        <taxon>eudicotyledons</taxon>
        <taxon>Gunneridae</taxon>
        <taxon>Pentapetalae</taxon>
        <taxon>asterids</taxon>
        <taxon>campanulids</taxon>
        <taxon>Asterales</taxon>
        <taxon>Asteraceae</taxon>
        <taxon>Cichorioideae</taxon>
        <taxon>Cichorieae</taxon>
        <taxon>Cichoriinae</taxon>
        <taxon>Cichorium</taxon>
    </lineage>
</organism>
<evidence type="ECO:0000313" key="1">
    <source>
        <dbReference type="EMBL" id="KAI3788935.1"/>
    </source>
</evidence>
<dbReference type="Proteomes" id="UP001055811">
    <property type="component" value="Linkage Group LG01"/>
</dbReference>
<reference evidence="2" key="1">
    <citation type="journal article" date="2022" name="Mol. Ecol. Resour.">
        <title>The genomes of chicory, endive, great burdock and yacon provide insights into Asteraceae palaeo-polyploidization history and plant inulin production.</title>
        <authorList>
            <person name="Fan W."/>
            <person name="Wang S."/>
            <person name="Wang H."/>
            <person name="Wang A."/>
            <person name="Jiang F."/>
            <person name="Liu H."/>
            <person name="Zhao H."/>
            <person name="Xu D."/>
            <person name="Zhang Y."/>
        </authorList>
    </citation>
    <scope>NUCLEOTIDE SEQUENCE [LARGE SCALE GENOMIC DNA]</scope>
    <source>
        <strain evidence="2">cv. Punajuju</strain>
    </source>
</reference>
<name>A0ACB9H0R1_CICIN</name>
<sequence length="251" mass="27945">MKAYVEHNKSKHLVSSSIHSGLAIKIPAIFIRRYKLGWQWWRPRAKWSTWATEFTILASLPWKTEEERVGHLSITVRRDAGDSSSKSMVKVIGIGSPTVSSEEVPITNLLKGITAVIHDTASLGTVFVRHCGYIATVKVVGDIKKSKFISQNISIDDGVNALNINSLRALFLNSRDVKLPGCPSPLSEIGNLESSRCVVRQVIKEILTNLEKSEASGKPIRWELGSCWVQHLQKQETPGTDLHLKQKEKGK</sequence>
<keyword evidence="2" id="KW-1185">Reference proteome</keyword>
<evidence type="ECO:0000313" key="2">
    <source>
        <dbReference type="Proteomes" id="UP001055811"/>
    </source>
</evidence>
<protein>
    <submittedName>
        <fullName evidence="1">Uncharacterized protein</fullName>
    </submittedName>
</protein>
<proteinExistence type="predicted"/>
<gene>
    <name evidence="1" type="ORF">L2E82_01718</name>
</gene>
<comment type="caution">
    <text evidence="1">The sequence shown here is derived from an EMBL/GenBank/DDBJ whole genome shotgun (WGS) entry which is preliminary data.</text>
</comment>
<accession>A0ACB9H0R1</accession>